<dbReference type="Pfam" id="PF13353">
    <property type="entry name" value="Fer4_12"/>
    <property type="match status" value="1"/>
</dbReference>
<organism evidence="1">
    <name type="scientific">marine sediment metagenome</name>
    <dbReference type="NCBI Taxonomy" id="412755"/>
    <lineage>
        <taxon>unclassified sequences</taxon>
        <taxon>metagenomes</taxon>
        <taxon>ecological metagenomes</taxon>
    </lineage>
</organism>
<proteinExistence type="predicted"/>
<sequence>MLTEIEKDLLFYDQSGGGVTISGGEPLAQAPFTISLLTECQERRIHTAVDTCGHGEWKDLKRVARVT</sequence>
<name>X0VZI5_9ZZZZ</name>
<reference evidence="1" key="1">
    <citation type="journal article" date="2014" name="Front. Microbiol.">
        <title>High frequency of phylogenetically diverse reductive dehalogenase-homologous genes in deep subseafloor sedimentary metagenomes.</title>
        <authorList>
            <person name="Kawai M."/>
            <person name="Futagami T."/>
            <person name="Toyoda A."/>
            <person name="Takaki Y."/>
            <person name="Nishi S."/>
            <person name="Hori S."/>
            <person name="Arai W."/>
            <person name="Tsubouchi T."/>
            <person name="Morono Y."/>
            <person name="Uchiyama I."/>
            <person name="Ito T."/>
            <person name="Fujiyama A."/>
            <person name="Inagaki F."/>
            <person name="Takami H."/>
        </authorList>
    </citation>
    <scope>NUCLEOTIDE SEQUENCE</scope>
    <source>
        <strain evidence="1">Expedition CK06-06</strain>
    </source>
</reference>
<gene>
    <name evidence="1" type="ORF">S01H1_47738</name>
</gene>
<feature type="non-terminal residue" evidence="1">
    <location>
        <position position="67"/>
    </location>
</feature>
<dbReference type="EMBL" id="BARS01030617">
    <property type="protein sequence ID" value="GAG23899.1"/>
    <property type="molecule type" value="Genomic_DNA"/>
</dbReference>
<comment type="caution">
    <text evidence="1">The sequence shown here is derived from an EMBL/GenBank/DDBJ whole genome shotgun (WGS) entry which is preliminary data.</text>
</comment>
<accession>X0VZI5</accession>
<dbReference type="AlphaFoldDB" id="X0VZI5"/>
<evidence type="ECO:0000313" key="1">
    <source>
        <dbReference type="EMBL" id="GAG23899.1"/>
    </source>
</evidence>
<protein>
    <submittedName>
        <fullName evidence="1">Uncharacterized protein</fullName>
    </submittedName>
</protein>
<dbReference type="Gene3D" id="3.80.30.10">
    <property type="entry name" value="pyruvate-formate lyase- activating enzyme"/>
    <property type="match status" value="1"/>
</dbReference>